<evidence type="ECO:0000313" key="3">
    <source>
        <dbReference type="Proteomes" id="UP000250671"/>
    </source>
</evidence>
<accession>A0A2X7I3Z3</accession>
<dbReference type="EMBL" id="UCZA01000073">
    <property type="protein sequence ID" value="SQP90862.1"/>
    <property type="molecule type" value="Genomic_DNA"/>
</dbReference>
<protein>
    <submittedName>
        <fullName evidence="2">Uncharacterized protein</fullName>
    </submittedName>
</protein>
<proteinExistence type="predicted"/>
<evidence type="ECO:0000313" key="1">
    <source>
        <dbReference type="EMBL" id="SQP90862.1"/>
    </source>
</evidence>
<gene>
    <name evidence="1" type="ORF">SAMEA3752557_05554</name>
    <name evidence="2" type="ORF">SAMEA3752557_05556</name>
</gene>
<name>A0A2X7I3Z3_ECOLX</name>
<dbReference type="RefSeq" id="WP_130564727.1">
    <property type="nucleotide sequence ID" value="NZ_BKBY01000121.1"/>
</dbReference>
<sequence>MSSALRIIPDQVDCVDVELKTYLVWRYVKEDHRENDNAVSAVCFCLTERDGGHVSFSHSNKDNVNEMVAEIHRNIHVAKKTKPALYLSIDIKEAYEEINNPDELITFKGCGYPHIGMYYHDYSDVAKRNLIIASLVELSDLYFRAEGGGVSKVE</sequence>
<dbReference type="EMBL" id="UCZA01000073">
    <property type="protein sequence ID" value="SQP90865.1"/>
    <property type="molecule type" value="Genomic_DNA"/>
</dbReference>
<evidence type="ECO:0000313" key="2">
    <source>
        <dbReference type="EMBL" id="SQP90865.1"/>
    </source>
</evidence>
<organism evidence="2 3">
    <name type="scientific">Escherichia coli</name>
    <dbReference type="NCBI Taxonomy" id="562"/>
    <lineage>
        <taxon>Bacteria</taxon>
        <taxon>Pseudomonadati</taxon>
        <taxon>Pseudomonadota</taxon>
        <taxon>Gammaproteobacteria</taxon>
        <taxon>Enterobacterales</taxon>
        <taxon>Enterobacteriaceae</taxon>
        <taxon>Escherichia</taxon>
    </lineage>
</organism>
<dbReference type="Proteomes" id="UP000250671">
    <property type="component" value="Unassembled WGS sequence"/>
</dbReference>
<reference evidence="2 3" key="1">
    <citation type="submission" date="2018-06" db="EMBL/GenBank/DDBJ databases">
        <authorList>
            <consortium name="Pathogen Informatics"/>
            <person name="Doyle S."/>
        </authorList>
    </citation>
    <scope>NUCLEOTIDE SEQUENCE [LARGE SCALE GENOMIC DNA]</scope>
    <source>
        <strain evidence="2 3">VREC0535</strain>
    </source>
</reference>
<dbReference type="AlphaFoldDB" id="A0A2X7I3Z3"/>